<accession>A0A6I6JSY0</accession>
<dbReference type="EMBL" id="CP046401">
    <property type="protein sequence ID" value="QGY43262.1"/>
    <property type="molecule type" value="Genomic_DNA"/>
</dbReference>
<dbReference type="AlphaFoldDB" id="A0A6I6JSY0"/>
<sequence>MKSARQEILEKLKNTQHFLPEKPDFDTPVYHSIEEPLDVAFKENLEKVNGSVYLFDNQNELFSELQRLLKKYSAKNICCKEPELQKLLEEYNIKFSTCNHFNENVEAGITGCEFLIAHTGSVMVSSIQAGGRQMFVYPPVHIVIAQKKQVVDYLESAYSGIAEKYKNNLPSLVTIITGPSRTADIEKTLILGAHGPKELHVFLV</sequence>
<dbReference type="Proteomes" id="UP000428260">
    <property type="component" value="Chromosome"/>
</dbReference>
<dbReference type="PANTHER" id="PTHR43682:SF1">
    <property type="entry name" value="LACTATE UTILIZATION PROTEIN C"/>
    <property type="match status" value="1"/>
</dbReference>
<reference evidence="2 3" key="1">
    <citation type="submission" date="2019-11" db="EMBL/GenBank/DDBJ databases">
        <authorList>
            <person name="Zheng R.K."/>
            <person name="Sun C.M."/>
        </authorList>
    </citation>
    <scope>NUCLEOTIDE SEQUENCE [LARGE SCALE GENOMIC DNA]</scope>
    <source>
        <strain evidence="2 3">WC007</strain>
    </source>
</reference>
<feature type="domain" description="LUD" evidence="1">
    <location>
        <begin position="41"/>
        <end position="204"/>
    </location>
</feature>
<evidence type="ECO:0000313" key="3">
    <source>
        <dbReference type="Proteomes" id="UP000428260"/>
    </source>
</evidence>
<dbReference type="InterPro" id="IPR024185">
    <property type="entry name" value="FTHF_cligase-like_sf"/>
</dbReference>
<organism evidence="2 3">
    <name type="scientific">Maribellus comscasis</name>
    <dbReference type="NCBI Taxonomy" id="2681766"/>
    <lineage>
        <taxon>Bacteria</taxon>
        <taxon>Pseudomonadati</taxon>
        <taxon>Bacteroidota</taxon>
        <taxon>Bacteroidia</taxon>
        <taxon>Marinilabiliales</taxon>
        <taxon>Prolixibacteraceae</taxon>
        <taxon>Maribellus</taxon>
    </lineage>
</organism>
<dbReference type="InterPro" id="IPR003741">
    <property type="entry name" value="LUD_dom"/>
</dbReference>
<dbReference type="InterPro" id="IPR037171">
    <property type="entry name" value="NagB/RpiA_transferase-like"/>
</dbReference>
<evidence type="ECO:0000259" key="1">
    <source>
        <dbReference type="Pfam" id="PF02589"/>
    </source>
</evidence>
<dbReference type="Pfam" id="PF02589">
    <property type="entry name" value="LUD_dom"/>
    <property type="match status" value="1"/>
</dbReference>
<dbReference type="PANTHER" id="PTHR43682">
    <property type="entry name" value="LACTATE UTILIZATION PROTEIN C"/>
    <property type="match status" value="1"/>
</dbReference>
<dbReference type="RefSeq" id="WP_158864219.1">
    <property type="nucleotide sequence ID" value="NZ_CP046401.1"/>
</dbReference>
<dbReference type="Gene3D" id="3.40.50.10420">
    <property type="entry name" value="NagB/RpiA/CoA transferase-like"/>
    <property type="match status" value="1"/>
</dbReference>
<keyword evidence="3" id="KW-1185">Reference proteome</keyword>
<dbReference type="SUPFAM" id="SSF100950">
    <property type="entry name" value="NagB/RpiA/CoA transferase-like"/>
    <property type="match status" value="1"/>
</dbReference>
<name>A0A6I6JSY0_9BACT</name>
<dbReference type="KEGG" id="mcos:GM418_06190"/>
<protein>
    <recommendedName>
        <fullName evidence="1">LUD domain-containing protein</fullName>
    </recommendedName>
</protein>
<gene>
    <name evidence="2" type="ORF">GM418_06190</name>
</gene>
<evidence type="ECO:0000313" key="2">
    <source>
        <dbReference type="EMBL" id="QGY43262.1"/>
    </source>
</evidence>
<proteinExistence type="predicted"/>